<dbReference type="GO" id="GO:0000160">
    <property type="term" value="P:phosphorelay signal transduction system"/>
    <property type="evidence" value="ECO:0007669"/>
    <property type="project" value="InterPro"/>
</dbReference>
<keyword evidence="4" id="KW-1185">Reference proteome</keyword>
<evidence type="ECO:0000313" key="3">
    <source>
        <dbReference type="EMBL" id="EAR62618.1"/>
    </source>
</evidence>
<dbReference type="Gene3D" id="3.40.50.2300">
    <property type="match status" value="1"/>
</dbReference>
<evidence type="ECO:0000313" key="4">
    <source>
        <dbReference type="Proteomes" id="UP000002171"/>
    </source>
</evidence>
<dbReference type="OrthoDB" id="9800897at2"/>
<dbReference type="Pfam" id="PF00072">
    <property type="entry name" value="Response_reg"/>
    <property type="match status" value="1"/>
</dbReference>
<sequence length="142" mass="16177">MSKDKRKIAQPPEKTVVLIVDDMQAMRMLTRTTLKEMGFKTFVESPNGEEALKRLKLMNINLIVCDWDMPSMNGMELLRKIRSDERLSTIPFVMLTAHAEADLIHESITAGVDSYIVKPYQPRALCQKINSLLLNPVDLPSF</sequence>
<feature type="modified residue" description="4-aspartylphosphate" evidence="1">
    <location>
        <position position="66"/>
    </location>
</feature>
<dbReference type="RefSeq" id="WP_007021636.1">
    <property type="nucleotide sequence ID" value="NZ_CH724126.1"/>
</dbReference>
<dbReference type="PANTHER" id="PTHR43228">
    <property type="entry name" value="TWO-COMPONENT RESPONSE REGULATOR"/>
    <property type="match status" value="1"/>
</dbReference>
<organism evidence="3 4">
    <name type="scientific">Neptuniibacter caesariensis</name>
    <dbReference type="NCBI Taxonomy" id="207954"/>
    <lineage>
        <taxon>Bacteria</taxon>
        <taxon>Pseudomonadati</taxon>
        <taxon>Pseudomonadota</taxon>
        <taxon>Gammaproteobacteria</taxon>
        <taxon>Oceanospirillales</taxon>
        <taxon>Oceanospirillaceae</taxon>
        <taxon>Neptuniibacter</taxon>
    </lineage>
</organism>
<reference evidence="3 4" key="1">
    <citation type="submission" date="2006-02" db="EMBL/GenBank/DDBJ databases">
        <authorList>
            <person name="Pinhassi J."/>
            <person name="Pedros-Alio C."/>
            <person name="Ferriera S."/>
            <person name="Johnson J."/>
            <person name="Kravitz S."/>
            <person name="Halpern A."/>
            <person name="Remington K."/>
            <person name="Beeson K."/>
            <person name="Tran B."/>
            <person name="Rogers Y.-H."/>
            <person name="Friedman R."/>
            <person name="Venter J.C."/>
        </authorList>
    </citation>
    <scope>NUCLEOTIDE SEQUENCE [LARGE SCALE GENOMIC DNA]</scope>
    <source>
        <strain evidence="3 4">MED92</strain>
    </source>
</reference>
<name>A0A7U8C6V1_NEPCE</name>
<accession>A0A7U8C6V1</accession>
<dbReference type="PROSITE" id="PS50110">
    <property type="entry name" value="RESPONSE_REGULATORY"/>
    <property type="match status" value="1"/>
</dbReference>
<gene>
    <name evidence="3" type="ORF">MED92_05853</name>
</gene>
<dbReference type="InterPro" id="IPR052048">
    <property type="entry name" value="ST_Response_Regulator"/>
</dbReference>
<dbReference type="InterPro" id="IPR011006">
    <property type="entry name" value="CheY-like_superfamily"/>
</dbReference>
<dbReference type="AlphaFoldDB" id="A0A7U8C6V1"/>
<feature type="domain" description="Response regulatory" evidence="2">
    <location>
        <begin position="16"/>
        <end position="133"/>
    </location>
</feature>
<dbReference type="InterPro" id="IPR001789">
    <property type="entry name" value="Sig_transdc_resp-reg_receiver"/>
</dbReference>
<evidence type="ECO:0000256" key="1">
    <source>
        <dbReference type="PROSITE-ProRule" id="PRU00169"/>
    </source>
</evidence>
<keyword evidence="1" id="KW-0597">Phosphoprotein</keyword>
<protein>
    <submittedName>
        <fullName evidence="3">Chemotaxis regulator protein CheY</fullName>
    </submittedName>
</protein>
<evidence type="ECO:0000259" key="2">
    <source>
        <dbReference type="PROSITE" id="PS50110"/>
    </source>
</evidence>
<dbReference type="SUPFAM" id="SSF52172">
    <property type="entry name" value="CheY-like"/>
    <property type="match status" value="1"/>
</dbReference>
<dbReference type="EMBL" id="AAOW01000002">
    <property type="protein sequence ID" value="EAR62618.1"/>
    <property type="molecule type" value="Genomic_DNA"/>
</dbReference>
<dbReference type="PANTHER" id="PTHR43228:SF1">
    <property type="entry name" value="TWO-COMPONENT RESPONSE REGULATOR ARR22"/>
    <property type="match status" value="1"/>
</dbReference>
<dbReference type="SMART" id="SM00448">
    <property type="entry name" value="REC"/>
    <property type="match status" value="1"/>
</dbReference>
<dbReference type="Proteomes" id="UP000002171">
    <property type="component" value="Unassembled WGS sequence"/>
</dbReference>
<proteinExistence type="predicted"/>
<comment type="caution">
    <text evidence="3">The sequence shown here is derived from an EMBL/GenBank/DDBJ whole genome shotgun (WGS) entry which is preliminary data.</text>
</comment>